<dbReference type="AlphaFoldDB" id="A0AAQ2Y1N5"/>
<dbReference type="EMBL" id="CP117989">
    <property type="protein sequence ID" value="WDG10108.1"/>
    <property type="molecule type" value="Genomic_DNA"/>
</dbReference>
<gene>
    <name evidence="1" type="ORF">PUN50_22250</name>
</gene>
<evidence type="ECO:0000313" key="2">
    <source>
        <dbReference type="Proteomes" id="UP001219537"/>
    </source>
</evidence>
<protein>
    <submittedName>
        <fullName evidence="1">Amino-acid racemase</fullName>
    </submittedName>
</protein>
<organism evidence="1 2">
    <name type="scientific">Vibrio campbellii</name>
    <dbReference type="NCBI Taxonomy" id="680"/>
    <lineage>
        <taxon>Bacteria</taxon>
        <taxon>Pseudomonadati</taxon>
        <taxon>Pseudomonadota</taxon>
        <taxon>Gammaproteobacteria</taxon>
        <taxon>Vibrionales</taxon>
        <taxon>Vibrionaceae</taxon>
        <taxon>Vibrio</taxon>
    </lineage>
</organism>
<sequence>MKPYDLYFLHTSPVHIPPFSELMTELAPDLKVAHFADANLLERLVAGEDESKVKQLVQDKVSELSEQANLVVCTCSSIGRFAESLMEQGVNVQRIDRAMGDQAVIHERVLLLAALSTTIEPSLALLETSEGNGILQLDTFVVEGAWERFLDQDNQGYYDKIKAVIEQKARDYDVIVLAQASMSGAASLVDVDIPVLSSPRLGVKRAIETLRTFHANIKLDSALLT</sequence>
<proteinExistence type="predicted"/>
<dbReference type="Proteomes" id="UP001219537">
    <property type="component" value="Chromosome 2"/>
</dbReference>
<name>A0AAQ2Y1N5_9VIBR</name>
<dbReference type="RefSeq" id="WP_274291315.1">
    <property type="nucleotide sequence ID" value="NZ_CP117989.1"/>
</dbReference>
<reference evidence="1" key="1">
    <citation type="submission" date="2023-02" db="EMBL/GenBank/DDBJ databases">
        <title>Isolation, identification, and genome analysis of Vibrio campbellii in the Penaeus vannamei larvae stage.</title>
        <authorList>
            <person name="Huang T."/>
            <person name="Zhang B."/>
        </authorList>
    </citation>
    <scope>NUCLEOTIDE SEQUENCE</scope>
    <source>
        <strain evidence="1">20220413_1</strain>
    </source>
</reference>
<evidence type="ECO:0000313" key="1">
    <source>
        <dbReference type="EMBL" id="WDG10108.1"/>
    </source>
</evidence>
<accession>A0AAQ2Y1N5</accession>